<dbReference type="RefSeq" id="WP_198093009.1">
    <property type="nucleotide sequence ID" value="NZ_JAEDAQ010000028.1"/>
</dbReference>
<evidence type="ECO:0000313" key="2">
    <source>
        <dbReference type="Proteomes" id="UP000597038"/>
    </source>
</evidence>
<sequence>MSNIYYAKFNVNEDIFNIYKNYKKLSDILEYVLLNMDSKNSYRDEKEKTKYKFYRLNKDFEKNIIFGWLLKIYDEENFNIFDESYEKLDDVTLKKVSYAIPFSFNLNTEIIAFVPKQKFGYKNFIDKFKLLFENNLPEVGYVNITMLVDKKSVEQKFIDIDKMNLFTAVIVPPNGSEDILDEMDEIIDELQEANVKEYRHELKSDVRDPINKNSKIVRVLREVSEYGAGYFYAKGKNKLNNWVEINTKKDKKLFLKDSIDIQKRDSPIEVMYQSEKLDN</sequence>
<keyword evidence="2" id="KW-1185">Reference proteome</keyword>
<protein>
    <submittedName>
        <fullName evidence="1">Uncharacterized protein</fullName>
    </submittedName>
</protein>
<proteinExistence type="predicted"/>
<name>A0ABS0QS56_9STAP</name>
<dbReference type="Proteomes" id="UP000597038">
    <property type="component" value="Unassembled WGS sequence"/>
</dbReference>
<accession>A0ABS0QS56</accession>
<dbReference type="InterPro" id="IPR031832">
    <property type="entry name" value="DUF4747"/>
</dbReference>
<comment type="caution">
    <text evidence="1">The sequence shown here is derived from an EMBL/GenBank/DDBJ whole genome shotgun (WGS) entry which is preliminary data.</text>
</comment>
<evidence type="ECO:0000313" key="1">
    <source>
        <dbReference type="EMBL" id="MBH9582054.1"/>
    </source>
</evidence>
<organism evidence="1 2">
    <name type="scientific">Staphylococcus felis</name>
    <dbReference type="NCBI Taxonomy" id="46127"/>
    <lineage>
        <taxon>Bacteria</taxon>
        <taxon>Bacillati</taxon>
        <taxon>Bacillota</taxon>
        <taxon>Bacilli</taxon>
        <taxon>Bacillales</taxon>
        <taxon>Staphylococcaceae</taxon>
        <taxon>Staphylococcus</taxon>
    </lineage>
</organism>
<dbReference type="Pfam" id="PF15931">
    <property type="entry name" value="DUF4747"/>
    <property type="match status" value="1"/>
</dbReference>
<dbReference type="EMBL" id="JAEDAQ010000028">
    <property type="protein sequence ID" value="MBH9582054.1"/>
    <property type="molecule type" value="Genomic_DNA"/>
</dbReference>
<reference evidence="1 2" key="1">
    <citation type="submission" date="2020-12" db="EMBL/GenBank/DDBJ databases">
        <title>Genomic analysis of Staphylococcus felis from a cat with skin infection.</title>
        <authorList>
            <person name="Aslantas O."/>
            <person name="Keskin O."/>
            <person name="Buyukaltay K."/>
            <person name="Gullu Yucetepe A."/>
        </authorList>
    </citation>
    <scope>NUCLEOTIDE SEQUENCE [LARGE SCALE GENOMIC DNA]</scope>
    <source>
        <strain evidence="1 2">HARRANVET</strain>
    </source>
</reference>
<gene>
    <name evidence="1" type="ORF">I9026_11795</name>
</gene>